<name>A0A1W1WVF8_9BACT</name>
<dbReference type="STRING" id="1069081.SAMN05660197_1841"/>
<dbReference type="OrthoDB" id="5333527at2"/>
<dbReference type="InterPro" id="IPR028974">
    <property type="entry name" value="TSP_type-3_rpt"/>
</dbReference>
<dbReference type="GO" id="GO:0005509">
    <property type="term" value="F:calcium ion binding"/>
    <property type="evidence" value="ECO:0007669"/>
    <property type="project" value="InterPro"/>
</dbReference>
<dbReference type="EMBL" id="FWWZ01000001">
    <property type="protein sequence ID" value="SMC10010.1"/>
    <property type="molecule type" value="Genomic_DNA"/>
</dbReference>
<sequence length="257" mass="30487">MKKLLFLFFILTTLFANEYHDEDLDGVPDRLDRCPHTPFSDIVDEYGCSIERLIKPKQYEWYVEYIYAKDKDVIDFSEHDYLFYLTLYKGRFDVSITALYFDNASASGFSDTNIKLEYRFTPTPMWDLYVGVGVDLPLYNQEGNFFDYDIYISSEYYYLGYKLFVGGYYTYTRDKISSHRLQNPYSTYAGIEMYNGKYSIDFAYLYTKSKFGAYSNSLYLKLERRLYKGYYLYTTFTKGINEKALDSLLSIGFGQRF</sequence>
<gene>
    <name evidence="1" type="ORF">SAMN05660197_1841</name>
</gene>
<dbReference type="RefSeq" id="WP_084276376.1">
    <property type="nucleotide sequence ID" value="NZ_AP026671.1"/>
</dbReference>
<evidence type="ECO:0000313" key="2">
    <source>
        <dbReference type="Proteomes" id="UP000192602"/>
    </source>
</evidence>
<dbReference type="AlphaFoldDB" id="A0A1W1WVF8"/>
<keyword evidence="2" id="KW-1185">Reference proteome</keyword>
<protein>
    <submittedName>
        <fullName evidence="1">Uncharacterized protein</fullName>
    </submittedName>
</protein>
<organism evidence="1 2">
    <name type="scientific">Nitratiruptor tergarcus DSM 16512</name>
    <dbReference type="NCBI Taxonomy" id="1069081"/>
    <lineage>
        <taxon>Bacteria</taxon>
        <taxon>Pseudomonadati</taxon>
        <taxon>Campylobacterota</taxon>
        <taxon>Epsilonproteobacteria</taxon>
        <taxon>Nautiliales</taxon>
        <taxon>Nitratiruptoraceae</taxon>
        <taxon>Nitratiruptor</taxon>
    </lineage>
</organism>
<dbReference type="Proteomes" id="UP000192602">
    <property type="component" value="Unassembled WGS sequence"/>
</dbReference>
<reference evidence="2" key="1">
    <citation type="submission" date="2017-04" db="EMBL/GenBank/DDBJ databases">
        <authorList>
            <person name="Varghese N."/>
            <person name="Submissions S."/>
        </authorList>
    </citation>
    <scope>NUCLEOTIDE SEQUENCE [LARGE SCALE GENOMIC DNA]</scope>
    <source>
        <strain evidence="2">DSM 16512</strain>
    </source>
</reference>
<dbReference type="SUPFAM" id="SSF103647">
    <property type="entry name" value="TSP type-3 repeat"/>
    <property type="match status" value="1"/>
</dbReference>
<evidence type="ECO:0000313" key="1">
    <source>
        <dbReference type="EMBL" id="SMC10010.1"/>
    </source>
</evidence>
<accession>A0A1W1WVF8</accession>
<proteinExistence type="predicted"/>